<dbReference type="STRING" id="1090615.SAMN04515671_1786"/>
<dbReference type="OrthoDB" id="162563at2"/>
<reference evidence="1 2" key="1">
    <citation type="submission" date="2016-10" db="EMBL/GenBank/DDBJ databases">
        <authorList>
            <person name="de Groot N.N."/>
        </authorList>
    </citation>
    <scope>NUCLEOTIDE SEQUENCE [LARGE SCALE GENOMIC DNA]</scope>
    <source>
        <strain evidence="2">P4-7,KCTC 19426,CECT 7604</strain>
    </source>
</reference>
<protein>
    <recommendedName>
        <fullName evidence="3">DUF2255 family protein</fullName>
    </recommendedName>
</protein>
<gene>
    <name evidence="1" type="ORF">SAMN04515671_1786</name>
</gene>
<organism evidence="1 2">
    <name type="scientific">Nakamurella panacisegetis</name>
    <dbReference type="NCBI Taxonomy" id="1090615"/>
    <lineage>
        <taxon>Bacteria</taxon>
        <taxon>Bacillati</taxon>
        <taxon>Actinomycetota</taxon>
        <taxon>Actinomycetes</taxon>
        <taxon>Nakamurellales</taxon>
        <taxon>Nakamurellaceae</taxon>
        <taxon>Nakamurella</taxon>
    </lineage>
</organism>
<dbReference type="InterPro" id="IPR016888">
    <property type="entry name" value="UCP028498"/>
</dbReference>
<name>A0A1H0LT42_9ACTN</name>
<dbReference type="AlphaFoldDB" id="A0A1H0LT42"/>
<dbReference type="Pfam" id="PF10012">
    <property type="entry name" value="DUF2255"/>
    <property type="match status" value="1"/>
</dbReference>
<evidence type="ECO:0008006" key="3">
    <source>
        <dbReference type="Google" id="ProtNLM"/>
    </source>
</evidence>
<dbReference type="Proteomes" id="UP000198741">
    <property type="component" value="Chromosome I"/>
</dbReference>
<dbReference type="RefSeq" id="WP_090475651.1">
    <property type="nucleotide sequence ID" value="NZ_LT629710.1"/>
</dbReference>
<accession>A0A1H0LT42</accession>
<evidence type="ECO:0000313" key="1">
    <source>
        <dbReference type="EMBL" id="SDO71156.1"/>
    </source>
</evidence>
<evidence type="ECO:0000313" key="2">
    <source>
        <dbReference type="Proteomes" id="UP000198741"/>
    </source>
</evidence>
<sequence>MTIPWRPEELRLIGQADEVHIATTRGDGTFGPAVPVWVVRVRDQLYVRTWYRRDTGWFGRAMRSHRARIARPTGPFDVVLQDVADDHSVTTDVSTAYRAKYARYGAATVDAMVTTAAAATTLRLTRAV</sequence>
<proteinExistence type="predicted"/>
<keyword evidence="2" id="KW-1185">Reference proteome</keyword>
<dbReference type="EMBL" id="LT629710">
    <property type="protein sequence ID" value="SDO71156.1"/>
    <property type="molecule type" value="Genomic_DNA"/>
</dbReference>